<evidence type="ECO:0000256" key="9">
    <source>
        <dbReference type="ARBA" id="ARBA00022842"/>
    </source>
</evidence>
<dbReference type="GO" id="GO:0005737">
    <property type="term" value="C:cytoplasm"/>
    <property type="evidence" value="ECO:0007669"/>
    <property type="project" value="TreeGrafter"/>
</dbReference>
<evidence type="ECO:0000313" key="17">
    <source>
        <dbReference type="Proteomes" id="UP000290815"/>
    </source>
</evidence>
<evidence type="ECO:0000256" key="7">
    <source>
        <dbReference type="ARBA" id="ARBA00022771"/>
    </source>
</evidence>
<evidence type="ECO:0000256" key="12">
    <source>
        <dbReference type="HAMAP-Rule" id="MF_00974"/>
    </source>
</evidence>
<dbReference type="EC" id="2.7.7.101" evidence="12"/>
<keyword evidence="5 12" id="KW-0235">DNA replication</keyword>
<dbReference type="SMART" id="SM00400">
    <property type="entry name" value="ZnF_CHCC"/>
    <property type="match status" value="1"/>
</dbReference>
<proteinExistence type="inferred from homology"/>
<comment type="cofactor">
    <cofactor evidence="12 13 14">
        <name>Zn(2+)</name>
        <dbReference type="ChEBI" id="CHEBI:29105"/>
    </cofactor>
    <text evidence="12 13 14">Binds 1 zinc ion per monomer.</text>
</comment>
<dbReference type="PROSITE" id="PS50880">
    <property type="entry name" value="TOPRIM"/>
    <property type="match status" value="1"/>
</dbReference>
<dbReference type="GO" id="GO:0000428">
    <property type="term" value="C:DNA-directed RNA polymerase complex"/>
    <property type="evidence" value="ECO:0007669"/>
    <property type="project" value="UniProtKB-KW"/>
</dbReference>
<keyword evidence="4 12" id="KW-0548">Nucleotidyltransferase</keyword>
<keyword evidence="10 12" id="KW-0238">DNA-binding</keyword>
<dbReference type="RefSeq" id="WP_129622113.1">
    <property type="nucleotide sequence ID" value="NZ_LR215024.1"/>
</dbReference>
<dbReference type="GO" id="GO:0003677">
    <property type="term" value="F:DNA binding"/>
    <property type="evidence" value="ECO:0007669"/>
    <property type="project" value="UniProtKB-KW"/>
</dbReference>
<dbReference type="InterPro" id="IPR002694">
    <property type="entry name" value="Znf_CHC2"/>
</dbReference>
<dbReference type="HAMAP" id="MF_00974">
    <property type="entry name" value="DNA_primase_DnaG"/>
    <property type="match status" value="1"/>
</dbReference>
<dbReference type="Proteomes" id="UP000290815">
    <property type="component" value="Chromosome"/>
</dbReference>
<evidence type="ECO:0000256" key="2">
    <source>
        <dbReference type="ARBA" id="ARBA00022515"/>
    </source>
</evidence>
<comment type="domain">
    <text evidence="12">Contains an N-terminal zinc-binding domain, a central core domain that contains the primase activity, and a C-terminal DnaB-binding domain.</text>
</comment>
<dbReference type="PIRSF" id="PIRSF002811">
    <property type="entry name" value="DnaG"/>
    <property type="match status" value="1"/>
</dbReference>
<dbReference type="Pfam" id="PF08275">
    <property type="entry name" value="DNAG_N"/>
    <property type="match status" value="1"/>
</dbReference>
<evidence type="ECO:0000256" key="13">
    <source>
        <dbReference type="PIRNR" id="PIRNR002811"/>
    </source>
</evidence>
<comment type="similarity">
    <text evidence="12 13">Belongs to the DnaG primase family.</text>
</comment>
<dbReference type="InterPro" id="IPR030846">
    <property type="entry name" value="DnaG_bac"/>
</dbReference>
<dbReference type="Gene3D" id="3.90.580.10">
    <property type="entry name" value="Zinc finger, CHC2-type domain"/>
    <property type="match status" value="1"/>
</dbReference>
<dbReference type="AlphaFoldDB" id="A0A449AUN3"/>
<keyword evidence="11 12" id="KW-0804">Transcription</keyword>
<dbReference type="SMART" id="SM00493">
    <property type="entry name" value="TOPRIM"/>
    <property type="match status" value="1"/>
</dbReference>
<dbReference type="InterPro" id="IPR006295">
    <property type="entry name" value="DNA_primase_DnaG"/>
</dbReference>
<dbReference type="InterPro" id="IPR006171">
    <property type="entry name" value="TOPRIM_dom"/>
</dbReference>
<dbReference type="InterPro" id="IPR050219">
    <property type="entry name" value="DnaG_primase"/>
</dbReference>
<evidence type="ECO:0000259" key="15">
    <source>
        <dbReference type="PROSITE" id="PS50880"/>
    </source>
</evidence>
<dbReference type="InterPro" id="IPR036977">
    <property type="entry name" value="DNA_primase_Znf_CHC2"/>
</dbReference>
<dbReference type="NCBIfam" id="TIGR01391">
    <property type="entry name" value="dnaG"/>
    <property type="match status" value="1"/>
</dbReference>
<dbReference type="SUPFAM" id="SSF56731">
    <property type="entry name" value="DNA primase core"/>
    <property type="match status" value="1"/>
</dbReference>
<dbReference type="FunFam" id="3.90.580.10:FF:000001">
    <property type="entry name" value="DNA primase"/>
    <property type="match status" value="1"/>
</dbReference>
<dbReference type="Gene3D" id="3.40.1360.10">
    <property type="match status" value="1"/>
</dbReference>
<dbReference type="Pfam" id="PF01807">
    <property type="entry name" value="Zn_ribbon_DnaG"/>
    <property type="match status" value="1"/>
</dbReference>
<keyword evidence="17" id="KW-1185">Reference proteome</keyword>
<dbReference type="GO" id="GO:0008270">
    <property type="term" value="F:zinc ion binding"/>
    <property type="evidence" value="ECO:0007669"/>
    <property type="project" value="UniProtKB-UniRule"/>
</dbReference>
<evidence type="ECO:0000256" key="1">
    <source>
        <dbReference type="ARBA" id="ARBA00022478"/>
    </source>
</evidence>
<dbReference type="GO" id="GO:0003899">
    <property type="term" value="F:DNA-directed RNA polymerase activity"/>
    <property type="evidence" value="ECO:0007669"/>
    <property type="project" value="UniProtKB-UniRule"/>
</dbReference>
<name>A0A449AUN3_9BACT</name>
<comment type="catalytic activity">
    <reaction evidence="12">
        <text>ssDNA + n NTP = ssDNA/pppN(pN)n-1 hybrid + (n-1) diphosphate.</text>
        <dbReference type="EC" id="2.7.7.101"/>
    </reaction>
</comment>
<dbReference type="InterPro" id="IPR037068">
    <property type="entry name" value="DNA_primase_core_N_sf"/>
</dbReference>
<feature type="zinc finger region" description="CHC2-type" evidence="12 14">
    <location>
        <begin position="40"/>
        <end position="64"/>
    </location>
</feature>
<reference evidence="16 17" key="1">
    <citation type="submission" date="2019-01" db="EMBL/GenBank/DDBJ databases">
        <authorList>
            <consortium name="Pathogen Informatics"/>
        </authorList>
    </citation>
    <scope>NUCLEOTIDE SEQUENCE [LARGE SCALE GENOMIC DNA]</scope>
    <source>
        <strain evidence="16 17">NCTC10194</strain>
    </source>
</reference>
<comment type="function">
    <text evidence="12 13">RNA polymerase that catalyzes the synthesis of short RNA molecules used as primers for DNA polymerase during DNA replication.</text>
</comment>
<accession>A0A449AUN3</accession>
<dbReference type="SUPFAM" id="SSF57783">
    <property type="entry name" value="Zinc beta-ribbon"/>
    <property type="match status" value="1"/>
</dbReference>
<keyword evidence="1 12" id="KW-0240">DNA-directed RNA polymerase</keyword>
<sequence length="639" mass="74482">MSNFIPKEFINSIQKQSNIVDVISEFLSLQKRGNNYIGLCPFHQDNTPSFTVNEAKQIYKCFACNESGNVVTFLTKMKGYSFIEAIEFLAQKLNIDFDFESYKKSNISKYNEQDLEIIETLSLANNFFKTKVLTSKSAKDYLNKRKLDDISIRNQFDIGYAKNNSLITYFEKSNISEKQLIEAGLLNSDLRQLFWDRITFGIRNEYGDIVGFSARALNNSQAKYINSPETHLFKKSELLYNYHNAKNEIQAKKSIIIVEGFMDVIALYKAEIFNVVGLMGTALTQKHIRLLKKYEVNLFLDNDNAGQEATFKSIEILFKANISNVKIIINHLSKDPDEILQNEGKEKLLEILQNKKSAVDFIYDFLLRKFNLLDHIDFDLVQKAANELIRIFSYSSDEIQNYIAEKFYKETNYKLLFVNKQIQDELVPNEIPDYVLNEAPSHFDQYYFKTELDQKYAKKVSKSIIASVAEKLHKPLNFTLLIYLIKFPRIYESLIENESKDAIYALLADDLDIFLNIEEYYENINSQTPSLREAIISKIKESIFQAIPKQELDKILKGAPLDQVEEQAFDEFFNNINISDNQITFYLRPYVDYCLKQREKQTNLVLHEVLEKRKQLTLLQSLKNKKIRIKANKKRNEGE</sequence>
<evidence type="ECO:0000256" key="11">
    <source>
        <dbReference type="ARBA" id="ARBA00023163"/>
    </source>
</evidence>
<dbReference type="InterPro" id="IPR034151">
    <property type="entry name" value="TOPRIM_DnaG_bac"/>
</dbReference>
<keyword evidence="6 12" id="KW-0479">Metal-binding</keyword>
<evidence type="ECO:0000313" key="16">
    <source>
        <dbReference type="EMBL" id="VEU70234.1"/>
    </source>
</evidence>
<evidence type="ECO:0000256" key="10">
    <source>
        <dbReference type="ARBA" id="ARBA00023125"/>
    </source>
</evidence>
<comment type="subunit">
    <text evidence="12">Monomer. Interacts with DnaB.</text>
</comment>
<evidence type="ECO:0000256" key="4">
    <source>
        <dbReference type="ARBA" id="ARBA00022695"/>
    </source>
</evidence>
<dbReference type="InterPro" id="IPR013264">
    <property type="entry name" value="DNAG_N"/>
</dbReference>
<protein>
    <recommendedName>
        <fullName evidence="12 13">DNA primase</fullName>
        <ecNumber evidence="12">2.7.7.101</ecNumber>
    </recommendedName>
</protein>
<keyword evidence="2 12" id="KW-0639">Primosome</keyword>
<dbReference type="Pfam" id="PF13155">
    <property type="entry name" value="Toprim_2"/>
    <property type="match status" value="1"/>
</dbReference>
<dbReference type="EMBL" id="LR215024">
    <property type="protein sequence ID" value="VEU70234.1"/>
    <property type="molecule type" value="Genomic_DNA"/>
</dbReference>
<dbReference type="PANTHER" id="PTHR30313:SF2">
    <property type="entry name" value="DNA PRIMASE"/>
    <property type="match status" value="1"/>
</dbReference>
<evidence type="ECO:0000256" key="3">
    <source>
        <dbReference type="ARBA" id="ARBA00022679"/>
    </source>
</evidence>
<keyword evidence="3 12" id="KW-0808">Transferase</keyword>
<dbReference type="Gene3D" id="3.90.980.10">
    <property type="entry name" value="DNA primase, catalytic core, N-terminal domain"/>
    <property type="match status" value="1"/>
</dbReference>
<keyword evidence="7 12" id="KW-0863">Zinc-finger</keyword>
<dbReference type="GO" id="GO:0006269">
    <property type="term" value="P:DNA replication, synthesis of primer"/>
    <property type="evidence" value="ECO:0007669"/>
    <property type="project" value="UniProtKB-UniRule"/>
</dbReference>
<dbReference type="KEGG" id="mgly:NCTC10194_00236"/>
<evidence type="ECO:0000256" key="8">
    <source>
        <dbReference type="ARBA" id="ARBA00022833"/>
    </source>
</evidence>
<evidence type="ECO:0000256" key="6">
    <source>
        <dbReference type="ARBA" id="ARBA00022723"/>
    </source>
</evidence>
<dbReference type="CDD" id="cd03364">
    <property type="entry name" value="TOPRIM_DnaG_primases"/>
    <property type="match status" value="1"/>
</dbReference>
<evidence type="ECO:0000256" key="14">
    <source>
        <dbReference type="PIRSR" id="PIRSR002811-1"/>
    </source>
</evidence>
<organism evidence="16 17">
    <name type="scientific">Mycoplasmopsis glycophila</name>
    <dbReference type="NCBI Taxonomy" id="171285"/>
    <lineage>
        <taxon>Bacteria</taxon>
        <taxon>Bacillati</taxon>
        <taxon>Mycoplasmatota</taxon>
        <taxon>Mycoplasmoidales</taxon>
        <taxon>Metamycoplasmataceae</taxon>
        <taxon>Mycoplasmopsis</taxon>
    </lineage>
</organism>
<dbReference type="GO" id="GO:1990077">
    <property type="term" value="C:primosome complex"/>
    <property type="evidence" value="ECO:0007669"/>
    <property type="project" value="UniProtKB-KW"/>
</dbReference>
<feature type="domain" description="Toprim" evidence="15">
    <location>
        <begin position="253"/>
        <end position="333"/>
    </location>
</feature>
<evidence type="ECO:0000256" key="5">
    <source>
        <dbReference type="ARBA" id="ARBA00022705"/>
    </source>
</evidence>
<keyword evidence="9" id="KW-0460">Magnesium</keyword>
<dbReference type="PANTHER" id="PTHR30313">
    <property type="entry name" value="DNA PRIMASE"/>
    <property type="match status" value="1"/>
</dbReference>
<keyword evidence="8 12" id="KW-0862">Zinc</keyword>
<gene>
    <name evidence="12 16" type="primary">dnaG</name>
    <name evidence="16" type="ORF">NCTC10194_00236</name>
</gene>